<evidence type="ECO:0000256" key="5">
    <source>
        <dbReference type="ARBA" id="ARBA00022962"/>
    </source>
</evidence>
<keyword evidence="5 10" id="KW-0315">Glutamine amidotransferase</keyword>
<feature type="active site" evidence="10 11">
    <location>
        <position position="199"/>
    </location>
</feature>
<organism evidence="13 14">
    <name type="scientific">Candidatus Nitrobium versatile</name>
    <dbReference type="NCBI Taxonomy" id="2884831"/>
    <lineage>
        <taxon>Bacteria</taxon>
        <taxon>Pseudomonadati</taxon>
        <taxon>Nitrospirota</taxon>
        <taxon>Nitrospiria</taxon>
        <taxon>Nitrospirales</taxon>
        <taxon>Nitrospiraceae</taxon>
        <taxon>Candidatus Nitrobium</taxon>
    </lineage>
</organism>
<evidence type="ECO:0000313" key="13">
    <source>
        <dbReference type="EMBL" id="MBZ0155231.1"/>
    </source>
</evidence>
<dbReference type="Proteomes" id="UP000705867">
    <property type="component" value="Unassembled WGS sequence"/>
</dbReference>
<comment type="subcellular location">
    <subcellularLocation>
        <location evidence="10">Cytoplasm</location>
    </subcellularLocation>
</comment>
<dbReference type="NCBIfam" id="TIGR01855">
    <property type="entry name" value="IMP_synth_hisH"/>
    <property type="match status" value="1"/>
</dbReference>
<evidence type="ECO:0000256" key="7">
    <source>
        <dbReference type="ARBA" id="ARBA00023239"/>
    </source>
</evidence>
<sequence length="219" mass="24288">MFMIAIVDYGMGNIRSVEKGFLKMGAEVRVTADPKVISDAAGIVLPGVGAFKDCMRNLDSMNLLGVIVKEIEKGKPYLGICLGLQILFSDSEEFGFCRGMDILKGRVVRFRFGHEVPDGGEAGSCQGLKIPHMGWNTARLSRRPPLFREIPDDTYFYFVHSYYVVPEEEGVIASRTEYGVDFVSMVWKDNVIATQFHPEKSQGAGLKILKGFNEMVCGS</sequence>
<gene>
    <name evidence="10 13" type="primary">hisH</name>
    <name evidence="13" type="ORF">K8I29_03330</name>
</gene>
<reference evidence="13" key="2">
    <citation type="submission" date="2021-08" db="EMBL/GenBank/DDBJ databases">
        <authorList>
            <person name="Dalcin Martins P."/>
        </authorList>
    </citation>
    <scope>NUCLEOTIDE SEQUENCE</scope>
    <source>
        <strain evidence="13">MAG_39</strain>
    </source>
</reference>
<evidence type="ECO:0000256" key="4">
    <source>
        <dbReference type="ARBA" id="ARBA00022801"/>
    </source>
</evidence>
<comment type="caution">
    <text evidence="13">The sequence shown here is derived from an EMBL/GenBank/DDBJ whole genome shotgun (WGS) entry which is preliminary data.</text>
</comment>
<evidence type="ECO:0000256" key="3">
    <source>
        <dbReference type="ARBA" id="ARBA00022605"/>
    </source>
</evidence>
<dbReference type="InterPro" id="IPR010139">
    <property type="entry name" value="Imidazole-glycPsynth_HisH"/>
</dbReference>
<evidence type="ECO:0000256" key="8">
    <source>
        <dbReference type="ARBA" id="ARBA00047838"/>
    </source>
</evidence>
<dbReference type="Gene3D" id="3.40.50.880">
    <property type="match status" value="1"/>
</dbReference>
<dbReference type="GO" id="GO:0000107">
    <property type="term" value="F:imidazoleglycerol-phosphate synthase activity"/>
    <property type="evidence" value="ECO:0007669"/>
    <property type="project" value="UniProtKB-UniRule"/>
</dbReference>
<evidence type="ECO:0000259" key="12">
    <source>
        <dbReference type="Pfam" id="PF00117"/>
    </source>
</evidence>
<feature type="active site" description="Nucleophile" evidence="10 11">
    <location>
        <position position="81"/>
    </location>
</feature>
<dbReference type="EC" id="4.3.2.10" evidence="10"/>
<dbReference type="PANTHER" id="PTHR42701:SF1">
    <property type="entry name" value="IMIDAZOLE GLYCEROL PHOSPHATE SYNTHASE SUBUNIT HISH"/>
    <property type="match status" value="1"/>
</dbReference>
<dbReference type="CDD" id="cd01748">
    <property type="entry name" value="GATase1_IGP_Synthase"/>
    <property type="match status" value="1"/>
</dbReference>
<feature type="domain" description="Glutamine amidotransferase" evidence="12">
    <location>
        <begin position="6"/>
        <end position="207"/>
    </location>
</feature>
<comment type="function">
    <text evidence="10">IGPS catalyzes the conversion of PRFAR and glutamine to IGP, AICAR and glutamate. The HisH subunit catalyzes the hydrolysis of glutamine to glutamate and ammonia as part of the synthesis of IGP and AICAR. The resulting ammonia molecule is channeled to the active site of HisF.</text>
</comment>
<dbReference type="PIRSF" id="PIRSF000495">
    <property type="entry name" value="Amidotransf_hisH"/>
    <property type="match status" value="1"/>
</dbReference>
<dbReference type="GO" id="GO:0004359">
    <property type="term" value="F:glutaminase activity"/>
    <property type="evidence" value="ECO:0007669"/>
    <property type="project" value="UniProtKB-EC"/>
</dbReference>
<reference evidence="13" key="1">
    <citation type="journal article" date="2021" name="bioRxiv">
        <title>Unraveling nitrogen, sulfur and carbon metabolic pathways and microbial community transcriptional responses to substrate deprivation and toxicity stresses in a bioreactor mimicking anoxic brackish coastal sediment conditions.</title>
        <authorList>
            <person name="Martins P.D."/>
            <person name="Echeveste M.J."/>
            <person name="Arshad A."/>
            <person name="Kurth J."/>
            <person name="Ouboter H."/>
            <person name="Jetten M.S.M."/>
            <person name="Welte C.U."/>
        </authorList>
    </citation>
    <scope>NUCLEOTIDE SEQUENCE</scope>
    <source>
        <strain evidence="13">MAG_39</strain>
    </source>
</reference>
<name>A0A953J2W4_9BACT</name>
<protein>
    <recommendedName>
        <fullName evidence="10">Imidazole glycerol phosphate synthase subunit HisH</fullName>
        <ecNumber evidence="10">4.3.2.10</ecNumber>
    </recommendedName>
    <alternativeName>
        <fullName evidence="10">IGP synthase glutaminase subunit</fullName>
        <ecNumber evidence="10">3.5.1.2</ecNumber>
    </alternativeName>
    <alternativeName>
        <fullName evidence="10">IGP synthase subunit HisH</fullName>
    </alternativeName>
    <alternativeName>
        <fullName evidence="10">ImGP synthase subunit HisH</fullName>
        <shortName evidence="10">IGPS subunit HisH</shortName>
    </alternativeName>
</protein>
<accession>A0A953J2W4</accession>
<dbReference type="PROSITE" id="PS51273">
    <property type="entry name" value="GATASE_TYPE_1"/>
    <property type="match status" value="1"/>
</dbReference>
<dbReference type="AlphaFoldDB" id="A0A953J2W4"/>
<dbReference type="PANTHER" id="PTHR42701">
    <property type="entry name" value="IMIDAZOLE GLYCEROL PHOSPHATE SYNTHASE SUBUNIT HISH"/>
    <property type="match status" value="1"/>
</dbReference>
<keyword evidence="6 10" id="KW-0368">Histidine biosynthesis</keyword>
<evidence type="ECO:0000256" key="6">
    <source>
        <dbReference type="ARBA" id="ARBA00023102"/>
    </source>
</evidence>
<evidence type="ECO:0000313" key="14">
    <source>
        <dbReference type="Proteomes" id="UP000705867"/>
    </source>
</evidence>
<dbReference type="InterPro" id="IPR017926">
    <property type="entry name" value="GATASE"/>
</dbReference>
<dbReference type="EC" id="3.5.1.2" evidence="10"/>
<keyword evidence="10" id="KW-0963">Cytoplasm</keyword>
<dbReference type="GO" id="GO:0000105">
    <property type="term" value="P:L-histidine biosynthetic process"/>
    <property type="evidence" value="ECO:0007669"/>
    <property type="project" value="UniProtKB-UniRule"/>
</dbReference>
<dbReference type="GO" id="GO:0005737">
    <property type="term" value="C:cytoplasm"/>
    <property type="evidence" value="ECO:0007669"/>
    <property type="project" value="UniProtKB-SubCell"/>
</dbReference>
<comment type="catalytic activity">
    <reaction evidence="8 10">
        <text>5-[(5-phospho-1-deoxy-D-ribulos-1-ylimino)methylamino]-1-(5-phospho-beta-D-ribosyl)imidazole-4-carboxamide + L-glutamine = D-erythro-1-(imidazol-4-yl)glycerol 3-phosphate + 5-amino-1-(5-phospho-beta-D-ribosyl)imidazole-4-carboxamide + L-glutamate + H(+)</text>
        <dbReference type="Rhea" id="RHEA:24793"/>
        <dbReference type="ChEBI" id="CHEBI:15378"/>
        <dbReference type="ChEBI" id="CHEBI:29985"/>
        <dbReference type="ChEBI" id="CHEBI:58278"/>
        <dbReference type="ChEBI" id="CHEBI:58359"/>
        <dbReference type="ChEBI" id="CHEBI:58475"/>
        <dbReference type="ChEBI" id="CHEBI:58525"/>
        <dbReference type="EC" id="4.3.2.10"/>
    </reaction>
</comment>
<dbReference type="EMBL" id="JAIOIV010000028">
    <property type="protein sequence ID" value="MBZ0155231.1"/>
    <property type="molecule type" value="Genomic_DNA"/>
</dbReference>
<comment type="subunit">
    <text evidence="2 10">Heterodimer of HisH and HisF.</text>
</comment>
<keyword evidence="7 10" id="KW-0456">Lyase</keyword>
<feature type="active site" evidence="10 11">
    <location>
        <position position="197"/>
    </location>
</feature>
<keyword evidence="3 10" id="KW-0028">Amino-acid biosynthesis</keyword>
<dbReference type="GO" id="GO:0016829">
    <property type="term" value="F:lyase activity"/>
    <property type="evidence" value="ECO:0007669"/>
    <property type="project" value="UniProtKB-KW"/>
</dbReference>
<comment type="pathway">
    <text evidence="1 10">Amino-acid biosynthesis; L-histidine biosynthesis; L-histidine from 5-phospho-alpha-D-ribose 1-diphosphate: step 5/9.</text>
</comment>
<dbReference type="HAMAP" id="MF_00278">
    <property type="entry name" value="HisH"/>
    <property type="match status" value="1"/>
</dbReference>
<evidence type="ECO:0000256" key="2">
    <source>
        <dbReference type="ARBA" id="ARBA00011152"/>
    </source>
</evidence>
<evidence type="ECO:0000256" key="9">
    <source>
        <dbReference type="ARBA" id="ARBA00049534"/>
    </source>
</evidence>
<keyword evidence="4 10" id="KW-0378">Hydrolase</keyword>
<evidence type="ECO:0000256" key="11">
    <source>
        <dbReference type="PIRSR" id="PIRSR000495-1"/>
    </source>
</evidence>
<evidence type="ECO:0000256" key="10">
    <source>
        <dbReference type="HAMAP-Rule" id="MF_00278"/>
    </source>
</evidence>
<evidence type="ECO:0000256" key="1">
    <source>
        <dbReference type="ARBA" id="ARBA00005091"/>
    </source>
</evidence>
<dbReference type="SUPFAM" id="SSF52317">
    <property type="entry name" value="Class I glutamine amidotransferase-like"/>
    <property type="match status" value="1"/>
</dbReference>
<proteinExistence type="inferred from homology"/>
<comment type="catalytic activity">
    <reaction evidence="9 10">
        <text>L-glutamine + H2O = L-glutamate + NH4(+)</text>
        <dbReference type="Rhea" id="RHEA:15889"/>
        <dbReference type="ChEBI" id="CHEBI:15377"/>
        <dbReference type="ChEBI" id="CHEBI:28938"/>
        <dbReference type="ChEBI" id="CHEBI:29985"/>
        <dbReference type="ChEBI" id="CHEBI:58359"/>
        <dbReference type="EC" id="3.5.1.2"/>
    </reaction>
</comment>
<dbReference type="InterPro" id="IPR029062">
    <property type="entry name" value="Class_I_gatase-like"/>
</dbReference>
<dbReference type="Pfam" id="PF00117">
    <property type="entry name" value="GATase"/>
    <property type="match status" value="1"/>
</dbReference>